<gene>
    <name evidence="1" type="ORF">H9S92_13365</name>
</gene>
<evidence type="ECO:0000313" key="2">
    <source>
        <dbReference type="Proteomes" id="UP000650081"/>
    </source>
</evidence>
<dbReference type="GO" id="GO:0030288">
    <property type="term" value="C:outer membrane-bounded periplasmic space"/>
    <property type="evidence" value="ECO:0007669"/>
    <property type="project" value="InterPro"/>
</dbReference>
<evidence type="ECO:0000313" key="1">
    <source>
        <dbReference type="EMBL" id="MBC6995163.1"/>
    </source>
</evidence>
<dbReference type="RefSeq" id="WP_187467210.1">
    <property type="nucleotide sequence ID" value="NZ_JACSIT010000118.1"/>
</dbReference>
<dbReference type="EMBL" id="JACSIT010000118">
    <property type="protein sequence ID" value="MBC6995163.1"/>
    <property type="molecule type" value="Genomic_DNA"/>
</dbReference>
<protein>
    <submittedName>
        <fullName evidence="1">Uncharacterized protein</fullName>
    </submittedName>
</protein>
<organism evidence="1 2">
    <name type="scientific">Neolewinella lacunae</name>
    <dbReference type="NCBI Taxonomy" id="1517758"/>
    <lineage>
        <taxon>Bacteria</taxon>
        <taxon>Pseudomonadati</taxon>
        <taxon>Bacteroidota</taxon>
        <taxon>Saprospiria</taxon>
        <taxon>Saprospirales</taxon>
        <taxon>Lewinellaceae</taxon>
        <taxon>Neolewinella</taxon>
    </lineage>
</organism>
<dbReference type="Proteomes" id="UP000650081">
    <property type="component" value="Unassembled WGS sequence"/>
</dbReference>
<sequence>MLLLLAAPLFLAGQSVFDREVKIIAEEIAAVAKSSLTGHNIAIGDILDADGNAVQLGSLLADEISYALSTSAEPFTIVDRSHFQKLMDEVDLGANGLLDDNTVIRLGRMTGISAIVYGKIYQQADHYRIYFKYCLLEKQTIGALCRGYLTRVPSIDGKYTGTKAKAAPTGSGGSPPQVASSGAYEVFKSGPIQIQLDDCAHASGGVNCTFTVSSSGRNETLILFGEGTYLSQGNRRVGPVGIYLDGRQSTYQLSAPLVAGRPYKALVQFPGRFTNGATLTLRGKTYSIYEFDYHLNNIHFK</sequence>
<reference evidence="1" key="1">
    <citation type="submission" date="2020-08" db="EMBL/GenBank/DDBJ databases">
        <title>Lewinella bacteria from marine environments.</title>
        <authorList>
            <person name="Zhong Y."/>
        </authorList>
    </citation>
    <scope>NUCLEOTIDE SEQUENCE</scope>
    <source>
        <strain evidence="1">KCTC 42187</strain>
    </source>
</reference>
<dbReference type="InterPro" id="IPR005534">
    <property type="entry name" value="Curli_assmbl/transp-comp_CsgG"/>
</dbReference>
<accession>A0A923PPR6</accession>
<dbReference type="AlphaFoldDB" id="A0A923PPR6"/>
<dbReference type="Pfam" id="PF03783">
    <property type="entry name" value="CsgG"/>
    <property type="match status" value="1"/>
</dbReference>
<dbReference type="Gene3D" id="3.40.50.10610">
    <property type="entry name" value="ABC-type transport auxiliary lipoprotein component"/>
    <property type="match status" value="1"/>
</dbReference>
<name>A0A923PPR6_9BACT</name>
<comment type="caution">
    <text evidence="1">The sequence shown here is derived from an EMBL/GenBank/DDBJ whole genome shotgun (WGS) entry which is preliminary data.</text>
</comment>
<proteinExistence type="predicted"/>
<keyword evidence="2" id="KW-1185">Reference proteome</keyword>